<gene>
    <name evidence="1" type="ORF">LXT12_26480</name>
</gene>
<name>A0ABS8XPM7_9BURK</name>
<sequence>MTDPDAAVSPPEPDPETQPFDIVTVLGSNLLQPMADHIDRLLEREETDWGVTPYENGYAALLVVAFNMLLESYVARLRFKRRAESKPNLTFTAQLAAMFDDLPRPEALEEVYVIGKATAHNHIWNLELADDDAEAKVLLTPKDLEMATKQSWERIVDLGTRKTRLLGLNAVPTALDRHDVKTVFDVTWSTLQFMASKNHDHTPMKGYHTVRFRKQHRHFADLLTLFPVARPVPKEA</sequence>
<evidence type="ECO:0000313" key="2">
    <source>
        <dbReference type="Proteomes" id="UP001201463"/>
    </source>
</evidence>
<dbReference type="Proteomes" id="UP001201463">
    <property type="component" value="Unassembled WGS sequence"/>
</dbReference>
<keyword evidence="2" id="KW-1185">Reference proteome</keyword>
<dbReference type="RefSeq" id="WP_233395513.1">
    <property type="nucleotide sequence ID" value="NZ_JAJTWT010000027.1"/>
</dbReference>
<comment type="caution">
    <text evidence="1">The sequence shown here is derived from an EMBL/GenBank/DDBJ whole genome shotgun (WGS) entry which is preliminary data.</text>
</comment>
<evidence type="ECO:0000313" key="1">
    <source>
        <dbReference type="EMBL" id="MCE4540781.1"/>
    </source>
</evidence>
<dbReference type="EMBL" id="JAJTWT010000027">
    <property type="protein sequence ID" value="MCE4540781.1"/>
    <property type="molecule type" value="Genomic_DNA"/>
</dbReference>
<organism evidence="1 2">
    <name type="scientific">Pelomonas caseinilytica</name>
    <dbReference type="NCBI Taxonomy" id="2906763"/>
    <lineage>
        <taxon>Bacteria</taxon>
        <taxon>Pseudomonadati</taxon>
        <taxon>Pseudomonadota</taxon>
        <taxon>Betaproteobacteria</taxon>
        <taxon>Burkholderiales</taxon>
        <taxon>Sphaerotilaceae</taxon>
        <taxon>Roseateles</taxon>
    </lineage>
</organism>
<proteinExistence type="predicted"/>
<protein>
    <submittedName>
        <fullName evidence="1">Uncharacterized protein</fullName>
    </submittedName>
</protein>
<accession>A0ABS8XPM7</accession>
<reference evidence="1 2" key="1">
    <citation type="submission" date="2021-12" db="EMBL/GenBank/DDBJ databases">
        <title>Genome seq of p7.</title>
        <authorList>
            <person name="Seo T."/>
        </authorList>
    </citation>
    <scope>NUCLEOTIDE SEQUENCE [LARGE SCALE GENOMIC DNA]</scope>
    <source>
        <strain evidence="1 2">P7</strain>
    </source>
</reference>